<name>E9H0R5_DAPPU</name>
<organism evidence="6 7">
    <name type="scientific">Daphnia pulex</name>
    <name type="common">Water flea</name>
    <dbReference type="NCBI Taxonomy" id="6669"/>
    <lineage>
        <taxon>Eukaryota</taxon>
        <taxon>Metazoa</taxon>
        <taxon>Ecdysozoa</taxon>
        <taxon>Arthropoda</taxon>
        <taxon>Crustacea</taxon>
        <taxon>Branchiopoda</taxon>
        <taxon>Diplostraca</taxon>
        <taxon>Cladocera</taxon>
        <taxon>Anomopoda</taxon>
        <taxon>Daphniidae</taxon>
        <taxon>Daphnia</taxon>
    </lineage>
</organism>
<evidence type="ECO:0000256" key="5">
    <source>
        <dbReference type="ARBA" id="ARBA00023242"/>
    </source>
</evidence>
<dbReference type="STRING" id="6669.E9H0R5"/>
<protein>
    <submittedName>
        <fullName evidence="6">Uncharacterized protein</fullName>
    </submittedName>
</protein>
<evidence type="ECO:0000256" key="1">
    <source>
        <dbReference type="ARBA" id="ARBA00004123"/>
    </source>
</evidence>
<dbReference type="PANTHER" id="PTHR12801:SF115">
    <property type="entry name" value="FI18136P1-RELATED"/>
    <property type="match status" value="1"/>
</dbReference>
<comment type="similarity">
    <text evidence="2">Belongs to the REXO1/REXO3 family.</text>
</comment>
<dbReference type="InterPro" id="IPR047021">
    <property type="entry name" value="REXO1/3/4-like"/>
</dbReference>
<dbReference type="PhylomeDB" id="E9H0R5"/>
<dbReference type="Gene3D" id="3.30.420.10">
    <property type="entry name" value="Ribonuclease H-like superfamily/Ribonuclease H"/>
    <property type="match status" value="1"/>
</dbReference>
<evidence type="ECO:0000313" key="6">
    <source>
        <dbReference type="EMBL" id="EFX74703.1"/>
    </source>
</evidence>
<dbReference type="Proteomes" id="UP000000305">
    <property type="component" value="Unassembled WGS sequence"/>
</dbReference>
<dbReference type="HOGENOM" id="CLU_1290136_0_0_1"/>
<keyword evidence="3" id="KW-0540">Nuclease</keyword>
<dbReference type="InParanoid" id="E9H0R5"/>
<keyword evidence="4" id="KW-0378">Hydrolase</keyword>
<reference evidence="6 7" key="1">
    <citation type="journal article" date="2011" name="Science">
        <title>The ecoresponsive genome of Daphnia pulex.</title>
        <authorList>
            <person name="Colbourne J.K."/>
            <person name="Pfrender M.E."/>
            <person name="Gilbert D."/>
            <person name="Thomas W.K."/>
            <person name="Tucker A."/>
            <person name="Oakley T.H."/>
            <person name="Tokishita S."/>
            <person name="Aerts A."/>
            <person name="Arnold G.J."/>
            <person name="Basu M.K."/>
            <person name="Bauer D.J."/>
            <person name="Caceres C.E."/>
            <person name="Carmel L."/>
            <person name="Casola C."/>
            <person name="Choi J.H."/>
            <person name="Detter J.C."/>
            <person name="Dong Q."/>
            <person name="Dusheyko S."/>
            <person name="Eads B.D."/>
            <person name="Frohlich T."/>
            <person name="Geiler-Samerotte K.A."/>
            <person name="Gerlach D."/>
            <person name="Hatcher P."/>
            <person name="Jogdeo S."/>
            <person name="Krijgsveld J."/>
            <person name="Kriventseva E.V."/>
            <person name="Kultz D."/>
            <person name="Laforsch C."/>
            <person name="Lindquist E."/>
            <person name="Lopez J."/>
            <person name="Manak J.R."/>
            <person name="Muller J."/>
            <person name="Pangilinan J."/>
            <person name="Patwardhan R.P."/>
            <person name="Pitluck S."/>
            <person name="Pritham E.J."/>
            <person name="Rechtsteiner A."/>
            <person name="Rho M."/>
            <person name="Rogozin I.B."/>
            <person name="Sakarya O."/>
            <person name="Salamov A."/>
            <person name="Schaack S."/>
            <person name="Shapiro H."/>
            <person name="Shiga Y."/>
            <person name="Skalitzky C."/>
            <person name="Smith Z."/>
            <person name="Souvorov A."/>
            <person name="Sung W."/>
            <person name="Tang Z."/>
            <person name="Tsuchiya D."/>
            <person name="Tu H."/>
            <person name="Vos H."/>
            <person name="Wang M."/>
            <person name="Wolf Y.I."/>
            <person name="Yamagata H."/>
            <person name="Yamada T."/>
            <person name="Ye Y."/>
            <person name="Shaw J.R."/>
            <person name="Andrews J."/>
            <person name="Crease T.J."/>
            <person name="Tang H."/>
            <person name="Lucas S.M."/>
            <person name="Robertson H.M."/>
            <person name="Bork P."/>
            <person name="Koonin E.V."/>
            <person name="Zdobnov E.M."/>
            <person name="Grigoriev I.V."/>
            <person name="Lynch M."/>
            <person name="Boore J.L."/>
        </authorList>
    </citation>
    <scope>NUCLEOTIDE SEQUENCE [LARGE SCALE GENOMIC DNA]</scope>
</reference>
<evidence type="ECO:0000256" key="4">
    <source>
        <dbReference type="ARBA" id="ARBA00022801"/>
    </source>
</evidence>
<dbReference type="GO" id="GO:0003676">
    <property type="term" value="F:nucleic acid binding"/>
    <property type="evidence" value="ECO:0007669"/>
    <property type="project" value="InterPro"/>
</dbReference>
<keyword evidence="7" id="KW-1185">Reference proteome</keyword>
<dbReference type="AlphaFoldDB" id="E9H0R5"/>
<keyword evidence="5" id="KW-0539">Nucleus</keyword>
<comment type="subcellular location">
    <subcellularLocation>
        <location evidence="1">Nucleus</location>
    </subcellularLocation>
</comment>
<evidence type="ECO:0000313" key="7">
    <source>
        <dbReference type="Proteomes" id="UP000000305"/>
    </source>
</evidence>
<dbReference type="EMBL" id="GL732581">
    <property type="protein sequence ID" value="EFX74703.1"/>
    <property type="molecule type" value="Genomic_DNA"/>
</dbReference>
<evidence type="ECO:0000256" key="3">
    <source>
        <dbReference type="ARBA" id="ARBA00022722"/>
    </source>
</evidence>
<dbReference type="GO" id="GO:0031125">
    <property type="term" value="P:rRNA 3'-end processing"/>
    <property type="evidence" value="ECO:0000318"/>
    <property type="project" value="GO_Central"/>
</dbReference>
<dbReference type="GO" id="GO:0004527">
    <property type="term" value="F:exonuclease activity"/>
    <property type="evidence" value="ECO:0000318"/>
    <property type="project" value="GO_Central"/>
</dbReference>
<sequence length="214" mass="24493">MEKTTKPQKTSFAVIEKEHSSVYTIAEYVVNDNNSVACDIWEEKKDIDNSSPPLRLIPSPIPYTSKGMQVLQATTFAKAKIAREASNSATDDDFVEIFLQRNGYYYQKKEQSPEAVRVTVVRWDYFIAYQTLIKPDNPIKHLNTGFTGINENDVIHVQTTIRTCALIHDKVVDISRMFPQPTELANEKTLWKLCRVFLNRNIKHNGDSSKYATT</sequence>
<accession>E9H0R5</accession>
<dbReference type="PANTHER" id="PTHR12801">
    <property type="entry name" value="RNA EXONUCLEASE REXO1 / RECO3 FAMILY MEMBER-RELATED"/>
    <property type="match status" value="1"/>
</dbReference>
<dbReference type="KEGG" id="dpx:DAPPUDRAFT_251610"/>
<dbReference type="InterPro" id="IPR036397">
    <property type="entry name" value="RNaseH_sf"/>
</dbReference>
<dbReference type="OrthoDB" id="206335at2759"/>
<proteinExistence type="inferred from homology"/>
<evidence type="ECO:0000256" key="2">
    <source>
        <dbReference type="ARBA" id="ARBA00006357"/>
    </source>
</evidence>
<dbReference type="GO" id="GO:0005634">
    <property type="term" value="C:nucleus"/>
    <property type="evidence" value="ECO:0000318"/>
    <property type="project" value="GO_Central"/>
</dbReference>
<gene>
    <name evidence="6" type="ORF">DAPPUDRAFT_251610</name>
</gene>